<feature type="transmembrane region" description="Helical" evidence="1">
    <location>
        <begin position="34"/>
        <end position="54"/>
    </location>
</feature>
<feature type="non-terminal residue" evidence="2">
    <location>
        <position position="1"/>
    </location>
</feature>
<evidence type="ECO:0000313" key="2">
    <source>
        <dbReference type="EMBL" id="SVB12041.1"/>
    </source>
</evidence>
<proteinExistence type="predicted"/>
<protein>
    <submittedName>
        <fullName evidence="2">Uncharacterized protein</fullName>
    </submittedName>
</protein>
<name>A0A382BEW1_9ZZZZ</name>
<dbReference type="AlphaFoldDB" id="A0A382BEW1"/>
<dbReference type="EMBL" id="UINC01029396">
    <property type="protein sequence ID" value="SVB12041.1"/>
    <property type="molecule type" value="Genomic_DNA"/>
</dbReference>
<accession>A0A382BEW1</accession>
<keyword evidence="1" id="KW-0472">Membrane</keyword>
<keyword evidence="1" id="KW-0812">Transmembrane</keyword>
<gene>
    <name evidence="2" type="ORF">METZ01_LOCUS164895</name>
</gene>
<reference evidence="2" key="1">
    <citation type="submission" date="2018-05" db="EMBL/GenBank/DDBJ databases">
        <authorList>
            <person name="Lanie J.A."/>
            <person name="Ng W.-L."/>
            <person name="Kazmierczak K.M."/>
            <person name="Andrzejewski T.M."/>
            <person name="Davidsen T.M."/>
            <person name="Wayne K.J."/>
            <person name="Tettelin H."/>
            <person name="Glass J.I."/>
            <person name="Rusch D."/>
            <person name="Podicherti R."/>
            <person name="Tsui H.-C.T."/>
            <person name="Winkler M.E."/>
        </authorList>
    </citation>
    <scope>NUCLEOTIDE SEQUENCE</scope>
</reference>
<organism evidence="2">
    <name type="scientific">marine metagenome</name>
    <dbReference type="NCBI Taxonomy" id="408172"/>
    <lineage>
        <taxon>unclassified sequences</taxon>
        <taxon>metagenomes</taxon>
        <taxon>ecological metagenomes</taxon>
    </lineage>
</organism>
<sequence length="66" mass="7029">GIFLVGIILFVLTLTSVAIVVNSDSAADYAMHGFSILCNPIPIGLVITGITWAIREMDPFLHVGQS</sequence>
<keyword evidence="1" id="KW-1133">Transmembrane helix</keyword>
<evidence type="ECO:0000256" key="1">
    <source>
        <dbReference type="SAM" id="Phobius"/>
    </source>
</evidence>